<proteinExistence type="predicted"/>
<comment type="caution">
    <text evidence="1">The sequence shown here is derived from an EMBL/GenBank/DDBJ whole genome shotgun (WGS) entry which is preliminary data.</text>
</comment>
<organism evidence="1 2">
    <name type="scientific">Mycena maculata</name>
    <dbReference type="NCBI Taxonomy" id="230809"/>
    <lineage>
        <taxon>Eukaryota</taxon>
        <taxon>Fungi</taxon>
        <taxon>Dikarya</taxon>
        <taxon>Basidiomycota</taxon>
        <taxon>Agaricomycotina</taxon>
        <taxon>Agaricomycetes</taxon>
        <taxon>Agaricomycetidae</taxon>
        <taxon>Agaricales</taxon>
        <taxon>Marasmiineae</taxon>
        <taxon>Mycenaceae</taxon>
        <taxon>Mycena</taxon>
    </lineage>
</organism>
<reference evidence="1" key="1">
    <citation type="submission" date="2023-03" db="EMBL/GenBank/DDBJ databases">
        <title>Massive genome expansion in bonnet fungi (Mycena s.s.) driven by repeated elements and novel gene families across ecological guilds.</title>
        <authorList>
            <consortium name="Lawrence Berkeley National Laboratory"/>
            <person name="Harder C.B."/>
            <person name="Miyauchi S."/>
            <person name="Viragh M."/>
            <person name="Kuo A."/>
            <person name="Thoen E."/>
            <person name="Andreopoulos B."/>
            <person name="Lu D."/>
            <person name="Skrede I."/>
            <person name="Drula E."/>
            <person name="Henrissat B."/>
            <person name="Morin E."/>
            <person name="Kohler A."/>
            <person name="Barry K."/>
            <person name="LaButti K."/>
            <person name="Morin E."/>
            <person name="Salamov A."/>
            <person name="Lipzen A."/>
            <person name="Mereny Z."/>
            <person name="Hegedus B."/>
            <person name="Baldrian P."/>
            <person name="Stursova M."/>
            <person name="Weitz H."/>
            <person name="Taylor A."/>
            <person name="Grigoriev I.V."/>
            <person name="Nagy L.G."/>
            <person name="Martin F."/>
            <person name="Kauserud H."/>
        </authorList>
    </citation>
    <scope>NUCLEOTIDE SEQUENCE</scope>
    <source>
        <strain evidence="1">CBHHK188m</strain>
    </source>
</reference>
<evidence type="ECO:0000313" key="1">
    <source>
        <dbReference type="EMBL" id="KAJ7738256.1"/>
    </source>
</evidence>
<keyword evidence="2" id="KW-1185">Reference proteome</keyword>
<name>A0AAD7IBM9_9AGAR</name>
<accession>A0AAD7IBM9</accession>
<gene>
    <name evidence="1" type="ORF">DFH07DRAFT_841252</name>
</gene>
<evidence type="ECO:0000313" key="2">
    <source>
        <dbReference type="Proteomes" id="UP001215280"/>
    </source>
</evidence>
<dbReference type="EMBL" id="JARJLG010000138">
    <property type="protein sequence ID" value="KAJ7738256.1"/>
    <property type="molecule type" value="Genomic_DNA"/>
</dbReference>
<dbReference type="Proteomes" id="UP001215280">
    <property type="component" value="Unassembled WGS sequence"/>
</dbReference>
<protein>
    <submittedName>
        <fullName evidence="1">Uncharacterized protein</fullName>
    </submittedName>
</protein>
<sequence>MSLPTTMLTADEFMARVGSLPHSKRLGFATKVALENDPQLPILIQQLLATTALPSRIPYPDVPDDSDTPQFIDLQFSQTTASKSFVQRELGLAMATAVGRPALPILMEALLHPSIAGKAKVVAACVKYAPDEQLLHVYHRCVPAVQVSLKESLSKADRRELLASLGVPPRPAQAIVEPELAVLERTLTSCAEYQREDAWNKTTLGSVWPSHHLHNPQYISEDSPLNLVEKLFELLAAFPPTRSGFKSTYKLPSAISSRFLSFLKMDLPRSLSLVTRLCHWIDDDGKQHISFPESFAEGRYYLRFWHGLDLQTQRTHVEPFIANLLELNNGALLKSGQLGGLNLLGEVRWPVVYSIAIKAIALLKDCKVAKERPNVIAFILGAIKTLHARLVPLATIDSTSKRNDQSAIEKGTSELIAHTIKHFLVSLTATEKSDEEIVSKLQSMFLKSSLGTIDHYHTLVKILFESVRGVFSMQHVSAGLLQGLAPKFLDALTPKTRNVYTIPNYGVTQPYSNLPSGDNDCIFQVVLSLWPPREHLSFYTSYVCPYLSTSQKDHVWTMLNDPEYFVDSLGIPASRHIALSALKSFPPSPSARHAIILQTLLSDGTDQIILPLYALCDISDPAARVALTKMTYTRLFEERLEVYRTLINATQTSNSVREFITTMKFFVPRIKNEIPPDAGQLPFLFSVPTIIDLLRRATDEEAAEIASVYVAWENQVNEAVSPIPAISSHILSIVNYCLSIFAANPSGVFFQMALQILWARCLNEHGLSKAKVQFVTRSAHHTADTRNEADELAFRRFLATVDKDADYGFWRVQDEAAYVDFMYRQNQKIYEPQTFDGANATYPAFIQAMLGCLGTRWCKVPRIRDYVEQQMDIIRGAKGTGDLPSEWDKNPVHNAVQFISGLQRLYRGTMDESPLPWWTEFRDLRLLSSSATEEMNLRWSECRDEKGTMDLAKLDALVGLLLHTDDTAVYVHFVSQHLINVRQDLLLDRFITTGKYGVFNPPPSDYVEGDRIEPASWDFHSATRFSPHQCEVFAEMLLNLIRSNEFPLHTRVRATEQFTKLPTTTIHELAALLTQDDLNPRISEAILMFLPHLDEPAAGIQFLLAPAILAGELARTAVYSVKRSLEHVPLASVPTLLEAATAKPLKIGAFKELVRIITTYIKLPEMQDLVKRLWDRPLHQDVRIALLQSILPALDSPHQDLAWYIIDKATDSLSTLQADDTLFVLLAVTPEVSTTCVDDVLRTYLPRSPVLADMATVTIPKAHCERYVETVLWPLTQIRLNTDLAESIKADKKKSAELAERIPLIRSSSYIACFDLFVGPNSAVSFAERAAKDSRELVDVGLESYKPGNNFGSLPEEQLFLYLTECIGRCVAQNEKCWKFLLEAIDFLASRVAHFQHSPAPQGHRSIKQLQAFRLADNFLFHSSEFLCLKVTHDRMELLKPLAKHGVEDFFAATIYLRRFNLFSKHLARVSRNGTGEDILPEARALLAENIKLSHSCHHTFEKGIANLVDLLYIVPSASISVIRREILAGDHGVAEAPWVNSIQLRTLEKTYTCAPSYAKELGTFHAHVATQQPTFYQQNYASFDSLIRKVLNDSLAKKSQLGSYEAFRLLVEPVIQRQRQSNNEEEGDMIINLFKGYPYHFFTSTPECAQSLIQDALMCVRPGKSESLARAREMVALLIRHVTWTGQDSASFPAAFFLETIYSGNFLSLVLDQSTNSGDATLSFPYFFGSGDPSGGDIEDRSAKSTVAAVQVLYDGWKARHALSFTQKTGDKTSTYSSSTALLVVLDTYKTSPKLILANPGLFFSCLCLSLSDADLHSYSTKLFSSLREVLTPLAAHKKSAKWVPPAELTLSFAHKMLVELPDEVSDAVVGAFNVGVTESKLEAVSLLIWWAETFFSSYAGYTELVNAEGRERLLGLYEELRVLAIGDGDAIVRVTALEKLCKASDFVGIPAL</sequence>